<protein>
    <submittedName>
        <fullName evidence="1">Neuromedin U</fullName>
    </submittedName>
</protein>
<proteinExistence type="predicted"/>
<reference evidence="1 2" key="1">
    <citation type="journal article" date="2017" name="ISME J.">
        <title>Energy and carbon metabolisms in a deep terrestrial subsurface fluid microbial community.</title>
        <authorList>
            <person name="Momper L."/>
            <person name="Jungbluth S.P."/>
            <person name="Lee M.D."/>
            <person name="Amend J.P."/>
        </authorList>
    </citation>
    <scope>NUCLEOTIDE SEQUENCE [LARGE SCALE GENOMIC DNA]</scope>
    <source>
        <strain evidence="1">SURF_17</strain>
    </source>
</reference>
<organism evidence="1 2">
    <name type="scientific">Candidatus Abyssobacteria bacterium SURF_17</name>
    <dbReference type="NCBI Taxonomy" id="2093361"/>
    <lineage>
        <taxon>Bacteria</taxon>
        <taxon>Pseudomonadati</taxon>
        <taxon>Candidatus Hydrogenedentota</taxon>
        <taxon>Candidatus Abyssobacteria</taxon>
    </lineage>
</organism>
<comment type="caution">
    <text evidence="1">The sequence shown here is derived from an EMBL/GenBank/DDBJ whole genome shotgun (WGS) entry which is preliminary data.</text>
</comment>
<evidence type="ECO:0000313" key="1">
    <source>
        <dbReference type="EMBL" id="RJP66366.1"/>
    </source>
</evidence>
<dbReference type="Proteomes" id="UP000285961">
    <property type="component" value="Unassembled WGS sequence"/>
</dbReference>
<sequence>MAEGDESELAKKTQNPVSDLISVPFQNNWNFDVGPIERTQYVLNIQPVWPISLNDDWNLITRTIVPVISQPAFFHEAPPGLPSSVPDDHRTTGLGDINFSAFFSPAKPSKLIWGIGPTFLLPTATDDALGSEQWGAGPAAVALTIQGPWVYGALVNNIWSFAGDDDREDVNTFLLQPFVNYNLPKGWYLSSAPIITANWEADDSDDRWTTPVGGGFGKILRIGKLPVNLQLQAFYNVEKPEFGADWQLRFQVQFLFPK</sequence>
<gene>
    <name evidence="1" type="ORF">C4532_16140</name>
</gene>
<dbReference type="AlphaFoldDB" id="A0A419ESC3"/>
<accession>A0A419ESC3</accession>
<evidence type="ECO:0000313" key="2">
    <source>
        <dbReference type="Proteomes" id="UP000285961"/>
    </source>
</evidence>
<name>A0A419ESC3_9BACT</name>
<dbReference type="EMBL" id="QZKI01000117">
    <property type="protein sequence ID" value="RJP66366.1"/>
    <property type="molecule type" value="Genomic_DNA"/>
</dbReference>